<protein>
    <recommendedName>
        <fullName evidence="2">YobI-like P-loop NTPase domain-containing protein</fullName>
    </recommendedName>
</protein>
<keyword evidence="1" id="KW-0472">Membrane</keyword>
<evidence type="ECO:0000259" key="2">
    <source>
        <dbReference type="Pfam" id="PF20693"/>
    </source>
</evidence>
<organism evidence="3 4">
    <name type="scientific">Campylobacter majalis</name>
    <dbReference type="NCBI Taxonomy" id="2790656"/>
    <lineage>
        <taxon>Bacteria</taxon>
        <taxon>Pseudomonadati</taxon>
        <taxon>Campylobacterota</taxon>
        <taxon>Epsilonproteobacteria</taxon>
        <taxon>Campylobacterales</taxon>
        <taxon>Campylobacteraceae</taxon>
        <taxon>Campylobacter</taxon>
    </lineage>
</organism>
<keyword evidence="1" id="KW-1133">Transmembrane helix</keyword>
<reference evidence="3 4" key="1">
    <citation type="submission" date="2020-11" db="EMBL/GenBank/DDBJ databases">
        <authorList>
            <person name="Peeters C."/>
        </authorList>
    </citation>
    <scope>NUCLEOTIDE SEQUENCE [LARGE SCALE GENOMIC DNA]</scope>
    <source>
        <strain evidence="3 4">LMG 7974</strain>
    </source>
</reference>
<feature type="domain" description="YobI-like P-loop NTPase" evidence="2">
    <location>
        <begin position="23"/>
        <end position="414"/>
    </location>
</feature>
<evidence type="ECO:0000256" key="1">
    <source>
        <dbReference type="SAM" id="Phobius"/>
    </source>
</evidence>
<dbReference type="InterPro" id="IPR048428">
    <property type="entry name" value="YobI-NTPase"/>
</dbReference>
<evidence type="ECO:0000313" key="3">
    <source>
        <dbReference type="EMBL" id="CAD7287344.1"/>
    </source>
</evidence>
<keyword evidence="1" id="KW-0812">Transmembrane</keyword>
<dbReference type="Pfam" id="PF20693">
    <property type="entry name" value="YobI-ATPase"/>
    <property type="match status" value="1"/>
</dbReference>
<name>A0ABM8Q368_9BACT</name>
<feature type="transmembrane region" description="Helical" evidence="1">
    <location>
        <begin position="149"/>
        <end position="170"/>
    </location>
</feature>
<keyword evidence="4" id="KW-1185">Reference proteome</keyword>
<feature type="transmembrane region" description="Helical" evidence="1">
    <location>
        <begin position="190"/>
        <end position="211"/>
    </location>
</feature>
<evidence type="ECO:0000313" key="4">
    <source>
        <dbReference type="Proteomes" id="UP000789803"/>
    </source>
</evidence>
<gene>
    <name evidence="3" type="ORF">LMG7974_00249</name>
</gene>
<comment type="caution">
    <text evidence="3">The sequence shown here is derived from an EMBL/GenBank/DDBJ whole genome shotgun (WGS) entry which is preliminary data.</text>
</comment>
<dbReference type="Proteomes" id="UP000789803">
    <property type="component" value="Unassembled WGS sequence"/>
</dbReference>
<sequence>MDKEKNKFNALTPEVLTENKQIYTEALDYAFGNSDIKNIAITGIYGAGKSTVWNTYVHQKGLSNVITVSLGKYKNNINDDDSLKEVSVTKLADSETDGIEGKLRNENQRTVDIDDDNRVERQLINQILSQIASKKIPLSKYGFKSNKSILNICLQSLAFLSIICSILLWITRDTFLPFINESYKNFNGISVMLLCALLLFVPLFYYLYIFYRGNKFRISKITFKGAEANVNDDKSDESVLDRDIKELVYLLRSSDTKIVVFEDLDRYNSTSIYTKLRELNFLLNHYVKISGDKKPVRFIYMLKDSLFFSKNRTKFFDFILPIVPIVDSKTSENELIELFKAVENAPDRSVLADISLYVDDMRLLKNIVNEYIVYSKIIPLGQIDLESNKLFALITLKNIFPNEFDLLQEDKGFIRTVFDKLEANKKKVVNNLNQKLIKIDDNLEFIRDRVENDKFKAMALMIQSDVGYYYQETRTWAEYLKEWSKKPNEQAYIRYSGSSSYFSYNEFINRFILNTDEKKVLVEKLPENFSLEVNKLNSDREKIKKQIRDIEIYSYKELISIMSAEQKDDLFSIDGFDIVESHYFPLIRVLILDGLLDETYWYYKGNFDVDRSNTLKRNDIIYVKGLKEGKELDIFLDVETPEQIINRLKLTDFSRDNILNKKVLKTCIEKNNIKCVIAIADSVDVNDKYEDLVRILDEFDLELVRKYSNILINDKSYRLVSTLEYCEGESVETFKNILISVATNKTIALDKMVVFKEYIEQNENIISLIPEEQFDVFIDNIRSADIKFEDVSESNCDKARLVAVEQIQAYKLNVGNLIFITEAILEKTINYGSLLNEIYKSLQLLSSKEYIEDNFSSIVSNYIDENKSEKNYANNEEILLKILNSDISDEHKFEYVEKNETVILKLDNLQNSSVTTKILDCLLRKNKVEFCSDNIAAYWNMVEEYSNDFIEYLDNNLDENNYEDTLRNNVSICNTFINSPLISGKIFAFVINYADEAISDINPKLPQDRANILIHRRLIEVTEKNIEVLCNNSYNTELTLLANCDEEVEDIVINTLLKYELSDDLIYSLVNSAISDENSLNLINSIKDSVLVERINPTKKSIIEAIIKGYLSSVNINYICKSFKIFELKDEFIESLDDEDKLEELEDENLNEDFMKYVLRLSNIKTDTKVSLIETKINNHSDINTLKQYISSVLEISDLSSVWDRRQPLLDNAYKERVGQMLIKSGYVRFRKDKAGKRIMLTRRLRNTTVDTHLL</sequence>
<dbReference type="EMBL" id="CAJHOF010000002">
    <property type="protein sequence ID" value="CAD7287344.1"/>
    <property type="molecule type" value="Genomic_DNA"/>
</dbReference>
<accession>A0ABM8Q368</accession>
<dbReference type="RefSeq" id="WP_229932074.1">
    <property type="nucleotide sequence ID" value="NZ_CAJHOF010000002.1"/>
</dbReference>
<proteinExistence type="predicted"/>